<dbReference type="PANTHER" id="PTHR31302:SF0">
    <property type="entry name" value="TRANSMEMBRANE PROTEIN WITH METALLOPHOSPHOESTERASE DOMAIN"/>
    <property type="match status" value="1"/>
</dbReference>
<evidence type="ECO:0000256" key="1">
    <source>
        <dbReference type="SAM" id="Phobius"/>
    </source>
</evidence>
<name>A0A923NI95_9FIRM</name>
<dbReference type="PANTHER" id="PTHR31302">
    <property type="entry name" value="TRANSMEMBRANE PROTEIN WITH METALLOPHOSPHOESTERASE DOMAIN-RELATED"/>
    <property type="match status" value="1"/>
</dbReference>
<evidence type="ECO:0000259" key="2">
    <source>
        <dbReference type="Pfam" id="PF00149"/>
    </source>
</evidence>
<feature type="transmembrane region" description="Helical" evidence="1">
    <location>
        <begin position="110"/>
        <end position="135"/>
    </location>
</feature>
<dbReference type="Proteomes" id="UP000602647">
    <property type="component" value="Unassembled WGS sequence"/>
</dbReference>
<dbReference type="SUPFAM" id="SSF56300">
    <property type="entry name" value="Metallo-dependent phosphatases"/>
    <property type="match status" value="1"/>
</dbReference>
<dbReference type="InterPro" id="IPR004843">
    <property type="entry name" value="Calcineurin-like_PHP"/>
</dbReference>
<evidence type="ECO:0000313" key="4">
    <source>
        <dbReference type="Proteomes" id="UP000602647"/>
    </source>
</evidence>
<keyword evidence="1" id="KW-0472">Membrane</keyword>
<dbReference type="AlphaFoldDB" id="A0A923NI95"/>
<dbReference type="GO" id="GO:0016787">
    <property type="term" value="F:hydrolase activity"/>
    <property type="evidence" value="ECO:0007669"/>
    <property type="project" value="InterPro"/>
</dbReference>
<feature type="transmembrane region" description="Helical" evidence="1">
    <location>
        <begin position="6"/>
        <end position="27"/>
    </location>
</feature>
<comment type="caution">
    <text evidence="3">The sequence shown here is derived from an EMBL/GenBank/DDBJ whole genome shotgun (WGS) entry which is preliminary data.</text>
</comment>
<keyword evidence="1" id="KW-1133">Transmembrane helix</keyword>
<feature type="transmembrane region" description="Helical" evidence="1">
    <location>
        <begin position="39"/>
        <end position="57"/>
    </location>
</feature>
<dbReference type="EMBL" id="JACRYT010000005">
    <property type="protein sequence ID" value="MBC6679531.1"/>
    <property type="molecule type" value="Genomic_DNA"/>
</dbReference>
<dbReference type="RefSeq" id="WP_187302639.1">
    <property type="nucleotide sequence ID" value="NZ_CBCTON010000020.1"/>
</dbReference>
<gene>
    <name evidence="3" type="ORF">H9L42_06800</name>
</gene>
<evidence type="ECO:0000313" key="3">
    <source>
        <dbReference type="EMBL" id="MBC6679531.1"/>
    </source>
</evidence>
<protein>
    <submittedName>
        <fullName evidence="3">Metallophosphoesterase</fullName>
    </submittedName>
</protein>
<proteinExistence type="predicted"/>
<keyword evidence="4" id="KW-1185">Reference proteome</keyword>
<dbReference type="InterPro" id="IPR029052">
    <property type="entry name" value="Metallo-depent_PP-like"/>
</dbReference>
<accession>A0A923NI95</accession>
<dbReference type="CDD" id="cd07385">
    <property type="entry name" value="MPP_YkuE_C"/>
    <property type="match status" value="1"/>
</dbReference>
<keyword evidence="1" id="KW-0812">Transmembrane</keyword>
<dbReference type="Pfam" id="PF00149">
    <property type="entry name" value="Metallophos"/>
    <property type="match status" value="1"/>
</dbReference>
<sequence length="403" mass="45533">MEILFLAIVAVCYIACNVFIWSRAVHWFHCLHSFLRKRWFKLLFTVVYWIFAASPLLCTLFKDEAVKAVAKHISNVWIGFFIYALIFMVLSFCVTFVLKHAKKRDCQSGAWRRFIVVRGVIVAVCIAAFSTYGMFHAGNIKVSEYPISIEKNCGAGEELRVVLAADMHMGYSVGEKQIEKMVEAINRQNPDLVCLAGDIFDNDYAAVQNPERLIELYRSIKSRYGVYACFGNHDVAEKLIGGFTLPADESPVNEKEMYRFLQRAGVQLLEDQSLLIDDSFYLIGRRDYSKPGTKTERRASIEQLTQNLDKSKPILLMDHQPKELQEDADAGVDAVFSGHTHDGQIFPGNLLLPLFWENACGYLKKEELHSIVTSGAGVWGPAMRVGTDSEIAVIDISFTGERE</sequence>
<organism evidence="3 4">
    <name type="scientific">Zhenpiania hominis</name>
    <dbReference type="NCBI Taxonomy" id="2763644"/>
    <lineage>
        <taxon>Bacteria</taxon>
        <taxon>Bacillati</taxon>
        <taxon>Bacillota</taxon>
        <taxon>Clostridia</taxon>
        <taxon>Peptostreptococcales</taxon>
        <taxon>Anaerovoracaceae</taxon>
        <taxon>Zhenpiania</taxon>
    </lineage>
</organism>
<feature type="domain" description="Calcineurin-like phosphoesterase" evidence="2">
    <location>
        <begin position="159"/>
        <end position="342"/>
    </location>
</feature>
<dbReference type="InterPro" id="IPR051158">
    <property type="entry name" value="Metallophosphoesterase_sf"/>
</dbReference>
<feature type="transmembrane region" description="Helical" evidence="1">
    <location>
        <begin position="77"/>
        <end position="98"/>
    </location>
</feature>
<reference evidence="3" key="1">
    <citation type="submission" date="2020-08" db="EMBL/GenBank/DDBJ databases">
        <title>Genome public.</title>
        <authorList>
            <person name="Liu C."/>
            <person name="Sun Q."/>
        </authorList>
    </citation>
    <scope>NUCLEOTIDE SEQUENCE</scope>
    <source>
        <strain evidence="3">BX12</strain>
    </source>
</reference>
<dbReference type="Gene3D" id="3.60.21.10">
    <property type="match status" value="1"/>
</dbReference>